<dbReference type="EMBL" id="CP077717">
    <property type="protein sequence ID" value="QXJ29814.1"/>
    <property type="molecule type" value="Genomic_DNA"/>
</dbReference>
<dbReference type="PANTHER" id="PTHR10744">
    <property type="entry name" value="40S RIBOSOMAL PROTEIN S11 FAMILY MEMBER"/>
    <property type="match status" value="1"/>
</dbReference>
<evidence type="ECO:0000256" key="1">
    <source>
        <dbReference type="ARBA" id="ARBA00022730"/>
    </source>
</evidence>
<dbReference type="GeneID" id="65564174"/>
<evidence type="ECO:0000256" key="4">
    <source>
        <dbReference type="ARBA" id="ARBA00023274"/>
    </source>
</evidence>
<dbReference type="NCBIfam" id="NF006345">
    <property type="entry name" value="PRK08572.1"/>
    <property type="match status" value="1"/>
</dbReference>
<dbReference type="InterPro" id="IPR019978">
    <property type="entry name" value="Ribosomal_uS17_archaeal"/>
</dbReference>
<accession>A0A8F5BR52</accession>
<dbReference type="AlphaFoldDB" id="A0A8F5BR52"/>
<evidence type="ECO:0000256" key="5">
    <source>
        <dbReference type="HAMAP-Rule" id="MF_01345"/>
    </source>
</evidence>
<keyword evidence="4 5" id="KW-0687">Ribonucleoprotein</keyword>
<keyword evidence="3 5" id="KW-0689">Ribosomal protein</keyword>
<dbReference type="PROSITE" id="PS00056">
    <property type="entry name" value="RIBOSOMAL_S17"/>
    <property type="match status" value="1"/>
</dbReference>
<sequence>MGSKGKIVKDPGIPNVVIPEKACEDEDCPYHGSLRVRGMTLEGVIVKYKGTKAALIERQYLYYDSKYKRYERRRSRIHAHVPPCVNVREGDKVIIGECRPLSKSISFVVLSKVS</sequence>
<comment type="similarity">
    <text evidence="5">Belongs to the universal ribosomal protein uS17 family.</text>
</comment>
<dbReference type="PANTHER" id="PTHR10744:SF9">
    <property type="entry name" value="40S RIBOSOMAL PROTEIN S11-RELATED"/>
    <property type="match status" value="1"/>
</dbReference>
<comment type="subunit">
    <text evidence="5">Part of the 30S ribosomal subunit.</text>
</comment>
<dbReference type="OrthoDB" id="10698at2157"/>
<dbReference type="Proteomes" id="UP000694018">
    <property type="component" value="Chromosome"/>
</dbReference>
<dbReference type="HAMAP" id="MF_01345_A">
    <property type="entry name" value="Ribosomal_uS17_A"/>
    <property type="match status" value="1"/>
</dbReference>
<dbReference type="KEGG" id="sshi:J5U23_02698"/>
<gene>
    <name evidence="5" type="primary">rps17</name>
    <name evidence="6" type="ORF">J5U23_02698</name>
</gene>
<dbReference type="InterPro" id="IPR028333">
    <property type="entry name" value="Ribosomal_uS17_arc/euk"/>
</dbReference>
<dbReference type="RefSeq" id="WP_218258571.1">
    <property type="nucleotide sequence ID" value="NZ_CP077717.1"/>
</dbReference>
<dbReference type="GO" id="GO:0022627">
    <property type="term" value="C:cytosolic small ribosomal subunit"/>
    <property type="evidence" value="ECO:0007669"/>
    <property type="project" value="UniProtKB-UniRule"/>
</dbReference>
<evidence type="ECO:0000313" key="6">
    <source>
        <dbReference type="EMBL" id="QXJ29814.1"/>
    </source>
</evidence>
<protein>
    <recommendedName>
        <fullName evidence="5">Small ribosomal subunit protein uS17</fullName>
    </recommendedName>
</protein>
<dbReference type="InterPro" id="IPR019979">
    <property type="entry name" value="Ribosomal_uS17_CS"/>
</dbReference>
<reference evidence="6" key="1">
    <citation type="journal article" date="2021" name="Environ. Microbiol.">
        <title>New insights into the diversity and evolution of the archaeal mobilome from three complete genomes of Saccharolobus shibatae.</title>
        <authorList>
            <person name="Medvedeva S."/>
            <person name="Brandt D."/>
            <person name="Cvirkaite-Krupovic V."/>
            <person name="Liu Y."/>
            <person name="Severinov K."/>
            <person name="Ishino S."/>
            <person name="Ishino Y."/>
            <person name="Prangishvili D."/>
            <person name="Kalinowski J."/>
            <person name="Krupovic M."/>
        </authorList>
    </citation>
    <scope>NUCLEOTIDE SEQUENCE</scope>
    <source>
        <strain evidence="6">B12</strain>
    </source>
</reference>
<dbReference type="GO" id="GO:0003735">
    <property type="term" value="F:structural constituent of ribosome"/>
    <property type="evidence" value="ECO:0007669"/>
    <property type="project" value="UniProtKB-UniRule"/>
</dbReference>
<evidence type="ECO:0000313" key="7">
    <source>
        <dbReference type="Proteomes" id="UP000694018"/>
    </source>
</evidence>
<evidence type="ECO:0000256" key="3">
    <source>
        <dbReference type="ARBA" id="ARBA00022980"/>
    </source>
</evidence>
<dbReference type="GO" id="GO:0019843">
    <property type="term" value="F:rRNA binding"/>
    <property type="evidence" value="ECO:0007669"/>
    <property type="project" value="UniProtKB-UniRule"/>
</dbReference>
<dbReference type="Pfam" id="PF00366">
    <property type="entry name" value="Ribosomal_S17"/>
    <property type="match status" value="1"/>
</dbReference>
<dbReference type="GO" id="GO:0006412">
    <property type="term" value="P:translation"/>
    <property type="evidence" value="ECO:0007669"/>
    <property type="project" value="UniProtKB-UniRule"/>
</dbReference>
<keyword evidence="1 5" id="KW-0699">rRNA-binding</keyword>
<dbReference type="InterPro" id="IPR000266">
    <property type="entry name" value="Ribosomal_uS17"/>
</dbReference>
<comment type="function">
    <text evidence="5">One of the primary rRNA binding proteins, it binds specifically to the 5'-end of 16S ribosomal RNA.</text>
</comment>
<dbReference type="NCBIfam" id="TIGR03630">
    <property type="entry name" value="uS17_arch"/>
    <property type="match status" value="1"/>
</dbReference>
<name>A0A8F5BR52_SACSH</name>
<dbReference type="CDD" id="cd00364">
    <property type="entry name" value="Ribosomal_uS17"/>
    <property type="match status" value="1"/>
</dbReference>
<keyword evidence="2 5" id="KW-0694">RNA-binding</keyword>
<evidence type="ECO:0000256" key="2">
    <source>
        <dbReference type="ARBA" id="ARBA00022884"/>
    </source>
</evidence>
<proteinExistence type="inferred from homology"/>
<organism evidence="6 7">
    <name type="scientific">Saccharolobus shibatae (strain ATCC 51178 / DSM 5389 / JCM 8931 / NBRC 15437 / B12)</name>
    <name type="common">Sulfolobus shibatae</name>
    <dbReference type="NCBI Taxonomy" id="523848"/>
    <lineage>
        <taxon>Archaea</taxon>
        <taxon>Thermoproteota</taxon>
        <taxon>Thermoprotei</taxon>
        <taxon>Sulfolobales</taxon>
        <taxon>Sulfolobaceae</taxon>
        <taxon>Saccharolobus</taxon>
    </lineage>
</organism>